<sequence>VARLSLETVLVGIGILFAASLSASDMDALSAPATSYM</sequence>
<name>A0A382V9D8_9ZZZZ</name>
<protein>
    <submittedName>
        <fullName evidence="1">Uncharacterized protein</fullName>
    </submittedName>
</protein>
<gene>
    <name evidence="1" type="ORF">METZ01_LOCUS395948</name>
</gene>
<dbReference type="EMBL" id="UINC01150179">
    <property type="protein sequence ID" value="SVD43094.1"/>
    <property type="molecule type" value="Genomic_DNA"/>
</dbReference>
<feature type="non-terminal residue" evidence="1">
    <location>
        <position position="37"/>
    </location>
</feature>
<proteinExistence type="predicted"/>
<organism evidence="1">
    <name type="scientific">marine metagenome</name>
    <dbReference type="NCBI Taxonomy" id="408172"/>
    <lineage>
        <taxon>unclassified sequences</taxon>
        <taxon>metagenomes</taxon>
        <taxon>ecological metagenomes</taxon>
    </lineage>
</organism>
<evidence type="ECO:0000313" key="1">
    <source>
        <dbReference type="EMBL" id="SVD43094.1"/>
    </source>
</evidence>
<dbReference type="AlphaFoldDB" id="A0A382V9D8"/>
<feature type="non-terminal residue" evidence="1">
    <location>
        <position position="1"/>
    </location>
</feature>
<accession>A0A382V9D8</accession>
<reference evidence="1" key="1">
    <citation type="submission" date="2018-05" db="EMBL/GenBank/DDBJ databases">
        <authorList>
            <person name="Lanie J.A."/>
            <person name="Ng W.-L."/>
            <person name="Kazmierczak K.M."/>
            <person name="Andrzejewski T.M."/>
            <person name="Davidsen T.M."/>
            <person name="Wayne K.J."/>
            <person name="Tettelin H."/>
            <person name="Glass J.I."/>
            <person name="Rusch D."/>
            <person name="Podicherti R."/>
            <person name="Tsui H.-C.T."/>
            <person name="Winkler M.E."/>
        </authorList>
    </citation>
    <scope>NUCLEOTIDE SEQUENCE</scope>
</reference>